<dbReference type="PANTHER" id="PTHR47982">
    <property type="entry name" value="PROLINE-RICH RECEPTOR-LIKE PROTEIN KINASE PERK4"/>
    <property type="match status" value="1"/>
</dbReference>
<evidence type="ECO:0000313" key="14">
    <source>
        <dbReference type="Proteomes" id="UP000623129"/>
    </source>
</evidence>
<evidence type="ECO:0000256" key="8">
    <source>
        <dbReference type="ARBA" id="ARBA00022989"/>
    </source>
</evidence>
<dbReference type="Proteomes" id="UP000623129">
    <property type="component" value="Unassembled WGS sequence"/>
</dbReference>
<comment type="catalytic activity">
    <reaction evidence="10">
        <text>L-threonyl-[protein] + ATP = O-phospho-L-threonyl-[protein] + ADP + H(+)</text>
        <dbReference type="Rhea" id="RHEA:46608"/>
        <dbReference type="Rhea" id="RHEA-COMP:11060"/>
        <dbReference type="Rhea" id="RHEA-COMP:11605"/>
        <dbReference type="ChEBI" id="CHEBI:15378"/>
        <dbReference type="ChEBI" id="CHEBI:30013"/>
        <dbReference type="ChEBI" id="CHEBI:30616"/>
        <dbReference type="ChEBI" id="CHEBI:61977"/>
        <dbReference type="ChEBI" id="CHEBI:456216"/>
        <dbReference type="EC" id="2.7.11.1"/>
    </reaction>
</comment>
<evidence type="ECO:0000256" key="5">
    <source>
        <dbReference type="ARBA" id="ARBA00022692"/>
    </source>
</evidence>
<evidence type="ECO:0000256" key="2">
    <source>
        <dbReference type="ARBA" id="ARBA00012513"/>
    </source>
</evidence>
<keyword evidence="6" id="KW-0547">Nucleotide-binding</keyword>
<reference evidence="13" key="1">
    <citation type="submission" date="2020-01" db="EMBL/GenBank/DDBJ databases">
        <title>Genome sequence of Kobresia littledalei, the first chromosome-level genome in the family Cyperaceae.</title>
        <authorList>
            <person name="Qu G."/>
        </authorList>
    </citation>
    <scope>NUCLEOTIDE SEQUENCE</scope>
    <source>
        <strain evidence="13">C.B.Clarke</strain>
        <tissue evidence="13">Leaf</tissue>
    </source>
</reference>
<keyword evidence="13" id="KW-0418">Kinase</keyword>
<keyword evidence="5" id="KW-0812">Transmembrane</keyword>
<evidence type="ECO:0000256" key="12">
    <source>
        <dbReference type="SAM" id="MobiDB-lite"/>
    </source>
</evidence>
<comment type="catalytic activity">
    <reaction evidence="11">
        <text>L-seryl-[protein] + ATP = O-phospho-L-seryl-[protein] + ADP + H(+)</text>
        <dbReference type="Rhea" id="RHEA:17989"/>
        <dbReference type="Rhea" id="RHEA-COMP:9863"/>
        <dbReference type="Rhea" id="RHEA-COMP:11604"/>
        <dbReference type="ChEBI" id="CHEBI:15378"/>
        <dbReference type="ChEBI" id="CHEBI:29999"/>
        <dbReference type="ChEBI" id="CHEBI:30616"/>
        <dbReference type="ChEBI" id="CHEBI:83421"/>
        <dbReference type="ChEBI" id="CHEBI:456216"/>
        <dbReference type="EC" id="2.7.11.1"/>
    </reaction>
</comment>
<protein>
    <recommendedName>
        <fullName evidence="2">non-specific serine/threonine protein kinase</fullName>
        <ecNumber evidence="2">2.7.11.1</ecNumber>
    </recommendedName>
</protein>
<dbReference type="GO" id="GO:0004674">
    <property type="term" value="F:protein serine/threonine kinase activity"/>
    <property type="evidence" value="ECO:0007669"/>
    <property type="project" value="UniProtKB-KW"/>
</dbReference>
<evidence type="ECO:0000256" key="9">
    <source>
        <dbReference type="ARBA" id="ARBA00023136"/>
    </source>
</evidence>
<keyword evidence="3" id="KW-0723">Serine/threonine-protein kinase</keyword>
<comment type="subcellular location">
    <subcellularLocation>
        <location evidence="1">Cell membrane</location>
        <topology evidence="1">Single-pass membrane protein</topology>
    </subcellularLocation>
</comment>
<evidence type="ECO:0000256" key="4">
    <source>
        <dbReference type="ARBA" id="ARBA00022679"/>
    </source>
</evidence>
<organism evidence="13 14">
    <name type="scientific">Carex littledalei</name>
    <dbReference type="NCBI Taxonomy" id="544730"/>
    <lineage>
        <taxon>Eukaryota</taxon>
        <taxon>Viridiplantae</taxon>
        <taxon>Streptophyta</taxon>
        <taxon>Embryophyta</taxon>
        <taxon>Tracheophyta</taxon>
        <taxon>Spermatophyta</taxon>
        <taxon>Magnoliopsida</taxon>
        <taxon>Liliopsida</taxon>
        <taxon>Poales</taxon>
        <taxon>Cyperaceae</taxon>
        <taxon>Cyperoideae</taxon>
        <taxon>Cariceae</taxon>
        <taxon>Carex</taxon>
        <taxon>Carex subgen. Euthyceras</taxon>
    </lineage>
</organism>
<dbReference type="Gene3D" id="1.10.510.10">
    <property type="entry name" value="Transferase(Phosphotransferase) domain 1"/>
    <property type="match status" value="1"/>
</dbReference>
<proteinExistence type="predicted"/>
<dbReference type="OrthoDB" id="696148at2759"/>
<keyword evidence="7" id="KW-0067">ATP-binding</keyword>
<sequence length="154" mass="17242">MDDSLVDWARPVLSRALADGNYDELADPRLESNYDPMEMARMVAAAAACVRHSARRRPKMSQIVRALEGDVSLEDLNEGMRPGQSMMFSSSSDYESSSYNNNMRRIRKMALASPEYSGDYSGTVNDYEPRHSASSSDGGFSDDLNPRHRMHPDL</sequence>
<name>A0A833QN67_9POAL</name>
<dbReference type="EC" id="2.7.11.1" evidence="2"/>
<feature type="compositionally biased region" description="Low complexity" evidence="12">
    <location>
        <begin position="132"/>
        <end position="143"/>
    </location>
</feature>
<keyword evidence="4" id="KW-0808">Transferase</keyword>
<dbReference type="PANTHER" id="PTHR47982:SF6">
    <property type="entry name" value="PROLINE-RICH RECEPTOR-LIKE PROTEIN KINASE PERK4"/>
    <property type="match status" value="1"/>
</dbReference>
<comment type="caution">
    <text evidence="13">The sequence shown here is derived from an EMBL/GenBank/DDBJ whole genome shotgun (WGS) entry which is preliminary data.</text>
</comment>
<evidence type="ECO:0000313" key="13">
    <source>
        <dbReference type="EMBL" id="KAF3321604.1"/>
    </source>
</evidence>
<dbReference type="AlphaFoldDB" id="A0A833QN67"/>
<dbReference type="GO" id="GO:0005886">
    <property type="term" value="C:plasma membrane"/>
    <property type="evidence" value="ECO:0007669"/>
    <property type="project" value="UniProtKB-SubCell"/>
</dbReference>
<evidence type="ECO:0000256" key="1">
    <source>
        <dbReference type="ARBA" id="ARBA00004162"/>
    </source>
</evidence>
<evidence type="ECO:0000256" key="3">
    <source>
        <dbReference type="ARBA" id="ARBA00022527"/>
    </source>
</evidence>
<evidence type="ECO:0000256" key="10">
    <source>
        <dbReference type="ARBA" id="ARBA00047899"/>
    </source>
</evidence>
<dbReference type="InterPro" id="IPR047117">
    <property type="entry name" value="PERK1-13-like"/>
</dbReference>
<gene>
    <name evidence="13" type="ORF">FCM35_KLT13820</name>
</gene>
<dbReference type="GO" id="GO:0005524">
    <property type="term" value="F:ATP binding"/>
    <property type="evidence" value="ECO:0007669"/>
    <property type="project" value="UniProtKB-KW"/>
</dbReference>
<keyword evidence="13" id="KW-0675">Receptor</keyword>
<evidence type="ECO:0000256" key="7">
    <source>
        <dbReference type="ARBA" id="ARBA00022840"/>
    </source>
</evidence>
<feature type="region of interest" description="Disordered" evidence="12">
    <location>
        <begin position="115"/>
        <end position="154"/>
    </location>
</feature>
<accession>A0A833QN67</accession>
<evidence type="ECO:0000256" key="6">
    <source>
        <dbReference type="ARBA" id="ARBA00022741"/>
    </source>
</evidence>
<keyword evidence="14" id="KW-1185">Reference proteome</keyword>
<keyword evidence="8" id="KW-1133">Transmembrane helix</keyword>
<evidence type="ECO:0000256" key="11">
    <source>
        <dbReference type="ARBA" id="ARBA00048679"/>
    </source>
</evidence>
<keyword evidence="9" id="KW-0472">Membrane</keyword>
<dbReference type="EMBL" id="SWLB01000026">
    <property type="protein sequence ID" value="KAF3321604.1"/>
    <property type="molecule type" value="Genomic_DNA"/>
</dbReference>